<accession>A0ABP1G801</accession>
<proteinExistence type="predicted"/>
<sequence length="420" mass="43230">MGSESTVEDVPTRAQPPQDSKQRSELQQGLSLPEVHAPEQPSQPGSSAVPCLNAHGSDNHAGTSLQDATSQDVENNAVRGASDCDVFYDAVSLHAPLTAASQDFWDNLETEPSSDNPLDDAASSGCVVINACVSEESDMFFECHMGTEPSARQVYAAEAARHALVAITAAAEALLCACRAALQTGLLALCAHLAAQHSSIPDAGDLDSAASSSVAPFCEAASIPARVDYGPHLGAYAESACSATAPEAAAGHVSTAPSVNPASNLFVGNICGLYGRQMRLMPKGGLDRSAITFAALWAGAAVDFIGLHQPIESVGSSADLETKCAGAAPPSSFAHCIDSATGICGAQAGPAGPKRKKPSFKGWAKKSLKRLKHTGVHISSGIQRCAAAPTVKDCNEEECIRIGPKLMTAAEVLELISVAC</sequence>
<evidence type="ECO:0000256" key="1">
    <source>
        <dbReference type="SAM" id="MobiDB-lite"/>
    </source>
</evidence>
<feature type="region of interest" description="Disordered" evidence="1">
    <location>
        <begin position="1"/>
        <end position="72"/>
    </location>
</feature>
<reference evidence="2 3" key="1">
    <citation type="submission" date="2024-06" db="EMBL/GenBank/DDBJ databases">
        <authorList>
            <person name="Kraege A."/>
            <person name="Thomma B."/>
        </authorList>
    </citation>
    <scope>NUCLEOTIDE SEQUENCE [LARGE SCALE GENOMIC DNA]</scope>
</reference>
<dbReference type="EMBL" id="CAXHTA020000017">
    <property type="protein sequence ID" value="CAL5227932.1"/>
    <property type="molecule type" value="Genomic_DNA"/>
</dbReference>
<dbReference type="Proteomes" id="UP001497392">
    <property type="component" value="Unassembled WGS sequence"/>
</dbReference>
<evidence type="ECO:0000313" key="2">
    <source>
        <dbReference type="EMBL" id="CAL5227932.1"/>
    </source>
</evidence>
<keyword evidence="3" id="KW-1185">Reference proteome</keyword>
<name>A0ABP1G801_9CHLO</name>
<organism evidence="2 3">
    <name type="scientific">Coccomyxa viridis</name>
    <dbReference type="NCBI Taxonomy" id="1274662"/>
    <lineage>
        <taxon>Eukaryota</taxon>
        <taxon>Viridiplantae</taxon>
        <taxon>Chlorophyta</taxon>
        <taxon>core chlorophytes</taxon>
        <taxon>Trebouxiophyceae</taxon>
        <taxon>Trebouxiophyceae incertae sedis</taxon>
        <taxon>Coccomyxaceae</taxon>
        <taxon>Coccomyxa</taxon>
    </lineage>
</organism>
<evidence type="ECO:0000313" key="3">
    <source>
        <dbReference type="Proteomes" id="UP001497392"/>
    </source>
</evidence>
<gene>
    <name evidence="2" type="primary">g10979</name>
    <name evidence="2" type="ORF">VP750_LOCUS9838</name>
</gene>
<feature type="compositionally biased region" description="Polar residues" evidence="1">
    <location>
        <begin position="15"/>
        <end position="30"/>
    </location>
</feature>
<feature type="compositionally biased region" description="Polar residues" evidence="1">
    <location>
        <begin position="60"/>
        <end position="72"/>
    </location>
</feature>
<protein>
    <submittedName>
        <fullName evidence="2">G10979 protein</fullName>
    </submittedName>
</protein>
<comment type="caution">
    <text evidence="2">The sequence shown here is derived from an EMBL/GenBank/DDBJ whole genome shotgun (WGS) entry which is preliminary data.</text>
</comment>